<protein>
    <recommendedName>
        <fullName evidence="7">Lipoprotein</fullName>
    </recommendedName>
</protein>
<organism evidence="4 6">
    <name type="scientific">Yersinia aldovae</name>
    <dbReference type="NCBI Taxonomy" id="29483"/>
    <lineage>
        <taxon>Bacteria</taxon>
        <taxon>Pseudomonadati</taxon>
        <taxon>Pseudomonadota</taxon>
        <taxon>Gammaproteobacteria</taxon>
        <taxon>Enterobacterales</taxon>
        <taxon>Yersiniaceae</taxon>
        <taxon>Yersinia</taxon>
    </lineage>
</organism>
<dbReference type="EMBL" id="CQEJ01000023">
    <property type="protein sequence ID" value="CNL59190.1"/>
    <property type="molecule type" value="Genomic_DNA"/>
</dbReference>
<evidence type="ECO:0000313" key="3">
    <source>
        <dbReference type="EMBL" id="CNL53334.1"/>
    </source>
</evidence>
<dbReference type="EMBL" id="CQEH01000020">
    <property type="protein sequence ID" value="CNL53334.1"/>
    <property type="molecule type" value="Genomic_DNA"/>
</dbReference>
<feature type="compositionally biased region" description="Basic residues" evidence="1">
    <location>
        <begin position="71"/>
        <end position="80"/>
    </location>
</feature>
<feature type="chain" id="PRO_5006698972" description="Lipoprotein" evidence="2">
    <location>
        <begin position="24"/>
        <end position="90"/>
    </location>
</feature>
<evidence type="ECO:0000313" key="5">
    <source>
        <dbReference type="Proteomes" id="UP000038647"/>
    </source>
</evidence>
<evidence type="ECO:0000313" key="4">
    <source>
        <dbReference type="EMBL" id="CNL59190.1"/>
    </source>
</evidence>
<name>A0A0T9UQQ0_YERAL</name>
<reference evidence="3 5" key="1">
    <citation type="submission" date="2015-03" db="EMBL/GenBank/DDBJ databases">
        <authorList>
            <consortium name="Pathogen Informatics"/>
            <person name="Murphy D."/>
        </authorList>
    </citation>
    <scope>NUCLEOTIDE SEQUENCE [LARGE SCALE GENOMIC DNA]</scope>
    <source>
        <strain evidence="3 5">IP08791</strain>
    </source>
</reference>
<reference evidence="4 6" key="2">
    <citation type="submission" date="2015-03" db="EMBL/GenBank/DDBJ databases">
        <authorList>
            <person name="Murphy D."/>
        </authorList>
    </citation>
    <scope>NUCLEOTIDE SEQUENCE [LARGE SCALE GENOMIC DNA]</scope>
    <source>
        <strain evidence="4 6">IP06005</strain>
    </source>
</reference>
<proteinExistence type="predicted"/>
<evidence type="ECO:0008006" key="7">
    <source>
        <dbReference type="Google" id="ProtNLM"/>
    </source>
</evidence>
<keyword evidence="2" id="KW-0732">Signal</keyword>
<feature type="signal peptide" evidence="2">
    <location>
        <begin position="1"/>
        <end position="23"/>
    </location>
</feature>
<accession>A0A0T9UQQ0</accession>
<keyword evidence="5" id="KW-1185">Reference proteome</keyword>
<evidence type="ECO:0000256" key="1">
    <source>
        <dbReference type="SAM" id="MobiDB-lite"/>
    </source>
</evidence>
<sequence>MKVIALIGVPLLCLCSISLTAKAELVVNKGGIDGFSVQKPYITRPHISGPSVKVGINGVKVEKSHIEKPGIHKAKVRKPHVSTPSMTIKP</sequence>
<gene>
    <name evidence="4" type="ORF">ERS137965_03467</name>
    <name evidence="3" type="ORF">ERS137966_03500</name>
</gene>
<dbReference type="Proteomes" id="UP000038647">
    <property type="component" value="Unassembled WGS sequence"/>
</dbReference>
<dbReference type="RefSeq" id="WP_042839923.1">
    <property type="nucleotide sequence ID" value="NZ_CABHPY010000208.1"/>
</dbReference>
<evidence type="ECO:0000313" key="6">
    <source>
        <dbReference type="Proteomes" id="UP000041595"/>
    </source>
</evidence>
<feature type="region of interest" description="Disordered" evidence="1">
    <location>
        <begin position="71"/>
        <end position="90"/>
    </location>
</feature>
<dbReference type="AlphaFoldDB" id="A0A0T9UQQ0"/>
<evidence type="ECO:0000256" key="2">
    <source>
        <dbReference type="SAM" id="SignalP"/>
    </source>
</evidence>
<dbReference type="Proteomes" id="UP000041595">
    <property type="component" value="Unassembled WGS sequence"/>
</dbReference>